<dbReference type="AlphaFoldDB" id="A0A2P6PH68"/>
<evidence type="ECO:0000313" key="2">
    <source>
        <dbReference type="Proteomes" id="UP000238479"/>
    </source>
</evidence>
<dbReference type="EMBL" id="PDCK01000045">
    <property type="protein sequence ID" value="PRQ21274.1"/>
    <property type="molecule type" value="Genomic_DNA"/>
</dbReference>
<evidence type="ECO:0000313" key="1">
    <source>
        <dbReference type="EMBL" id="PRQ21274.1"/>
    </source>
</evidence>
<comment type="caution">
    <text evidence="1">The sequence shown here is derived from an EMBL/GenBank/DDBJ whole genome shotgun (WGS) entry which is preliminary data.</text>
</comment>
<sequence length="74" mass="8207">MTYDKKYFISLSPPNVSCVTNVNGEAVPVLGIRFIRVTPTFVLHNVLYVSSPNLNSSINSSNIVLRDFFPCIVS</sequence>
<reference evidence="1 2" key="1">
    <citation type="journal article" date="2018" name="Nat. Genet.">
        <title>The Rosa genome provides new insights in the design of modern roses.</title>
        <authorList>
            <person name="Bendahmane M."/>
        </authorList>
    </citation>
    <scope>NUCLEOTIDE SEQUENCE [LARGE SCALE GENOMIC DNA]</scope>
    <source>
        <strain evidence="2">cv. Old Blush</strain>
    </source>
</reference>
<protein>
    <submittedName>
        <fullName evidence="1">Uncharacterized protein</fullName>
    </submittedName>
</protein>
<organism evidence="1 2">
    <name type="scientific">Rosa chinensis</name>
    <name type="common">China rose</name>
    <dbReference type="NCBI Taxonomy" id="74649"/>
    <lineage>
        <taxon>Eukaryota</taxon>
        <taxon>Viridiplantae</taxon>
        <taxon>Streptophyta</taxon>
        <taxon>Embryophyta</taxon>
        <taxon>Tracheophyta</taxon>
        <taxon>Spermatophyta</taxon>
        <taxon>Magnoliopsida</taxon>
        <taxon>eudicotyledons</taxon>
        <taxon>Gunneridae</taxon>
        <taxon>Pentapetalae</taxon>
        <taxon>rosids</taxon>
        <taxon>fabids</taxon>
        <taxon>Rosales</taxon>
        <taxon>Rosaceae</taxon>
        <taxon>Rosoideae</taxon>
        <taxon>Rosoideae incertae sedis</taxon>
        <taxon>Rosa</taxon>
    </lineage>
</organism>
<keyword evidence="2" id="KW-1185">Reference proteome</keyword>
<accession>A0A2P6PH68</accession>
<dbReference type="Gramene" id="PRQ21274">
    <property type="protein sequence ID" value="PRQ21274"/>
    <property type="gene ID" value="RchiOBHm_Chr7g0237371"/>
</dbReference>
<name>A0A2P6PH68_ROSCH</name>
<proteinExistence type="predicted"/>
<gene>
    <name evidence="1" type="ORF">RchiOBHm_Chr7g0237371</name>
</gene>
<dbReference type="Proteomes" id="UP000238479">
    <property type="component" value="Chromosome 7"/>
</dbReference>